<dbReference type="Pfam" id="PF16845">
    <property type="entry name" value="SQAPI"/>
    <property type="match status" value="1"/>
</dbReference>
<evidence type="ECO:0000313" key="6">
    <source>
        <dbReference type="Proteomes" id="UP001154282"/>
    </source>
</evidence>
<keyword evidence="3" id="KW-0732">Signal</keyword>
<dbReference type="PANTHER" id="PTHR47364">
    <property type="entry name" value="CYSTEINE PROTEINASE INHIBITOR 5"/>
    <property type="match status" value="1"/>
</dbReference>
<evidence type="ECO:0000256" key="3">
    <source>
        <dbReference type="SAM" id="SignalP"/>
    </source>
</evidence>
<protein>
    <recommendedName>
        <fullName evidence="4">Cystatin domain-containing protein</fullName>
    </recommendedName>
</protein>
<evidence type="ECO:0000256" key="2">
    <source>
        <dbReference type="ARBA" id="ARBA00022704"/>
    </source>
</evidence>
<accession>A0AAV0M2W4</accession>
<evidence type="ECO:0000313" key="5">
    <source>
        <dbReference type="EMBL" id="CAI0440175.1"/>
    </source>
</evidence>
<dbReference type="SUPFAM" id="SSF54403">
    <property type="entry name" value="Cystatin/monellin"/>
    <property type="match status" value="1"/>
</dbReference>
<feature type="chain" id="PRO_5043449033" description="Cystatin domain-containing protein" evidence="3">
    <location>
        <begin position="23"/>
        <end position="117"/>
    </location>
</feature>
<dbReference type="InterPro" id="IPR000010">
    <property type="entry name" value="Cystatin_dom"/>
</dbReference>
<comment type="caution">
    <text evidence="5">The sequence shown here is derived from an EMBL/GenBank/DDBJ whole genome shotgun (WGS) entry which is preliminary data.</text>
</comment>
<feature type="domain" description="Cystatin" evidence="4">
    <location>
        <begin position="33"/>
        <end position="104"/>
    </location>
</feature>
<name>A0AAV0M2W4_9ROSI</name>
<organism evidence="5 6">
    <name type="scientific">Linum tenue</name>
    <dbReference type="NCBI Taxonomy" id="586396"/>
    <lineage>
        <taxon>Eukaryota</taxon>
        <taxon>Viridiplantae</taxon>
        <taxon>Streptophyta</taxon>
        <taxon>Embryophyta</taxon>
        <taxon>Tracheophyta</taxon>
        <taxon>Spermatophyta</taxon>
        <taxon>Magnoliopsida</taxon>
        <taxon>eudicotyledons</taxon>
        <taxon>Gunneridae</taxon>
        <taxon>Pentapetalae</taxon>
        <taxon>rosids</taxon>
        <taxon>fabids</taxon>
        <taxon>Malpighiales</taxon>
        <taxon>Linaceae</taxon>
        <taxon>Linum</taxon>
    </lineage>
</organism>
<keyword evidence="1" id="KW-0646">Protease inhibitor</keyword>
<reference evidence="5" key="1">
    <citation type="submission" date="2022-08" db="EMBL/GenBank/DDBJ databases">
        <authorList>
            <person name="Gutierrez-Valencia J."/>
        </authorList>
    </citation>
    <scope>NUCLEOTIDE SEQUENCE</scope>
</reference>
<dbReference type="PANTHER" id="PTHR47364:SF2">
    <property type="entry name" value="CYSTEINE PROTEINASE INHIBITOR 5"/>
    <property type="match status" value="1"/>
</dbReference>
<keyword evidence="2" id="KW-0789">Thiol protease inhibitor</keyword>
<dbReference type="Gene3D" id="3.10.450.10">
    <property type="match status" value="1"/>
</dbReference>
<gene>
    <name evidence="5" type="ORF">LITE_LOCUS26428</name>
</gene>
<keyword evidence="6" id="KW-1185">Reference proteome</keyword>
<evidence type="ECO:0000256" key="1">
    <source>
        <dbReference type="ARBA" id="ARBA00022690"/>
    </source>
</evidence>
<dbReference type="InterPro" id="IPR046350">
    <property type="entry name" value="Cystatin_sf"/>
</dbReference>
<dbReference type="Proteomes" id="UP001154282">
    <property type="component" value="Unassembled WGS sequence"/>
</dbReference>
<dbReference type="EMBL" id="CAMGYJ010000006">
    <property type="protein sequence ID" value="CAI0440175.1"/>
    <property type="molecule type" value="Genomic_DNA"/>
</dbReference>
<evidence type="ECO:0000259" key="4">
    <source>
        <dbReference type="Pfam" id="PF16845"/>
    </source>
</evidence>
<sequence length="117" mass="12803">MRPNTFLVATVAVAIALLAAEALPIPPFPWSPIRNLRDKHVKEIAEFAVESYNSRAKTAPLKLVSLDGADTQVEQGQGTKYLLYLTAEAAGREGRYSALVLEDYFGVKHFVGLSPED</sequence>
<proteinExistence type="predicted"/>
<dbReference type="GO" id="GO:0004869">
    <property type="term" value="F:cysteine-type endopeptidase inhibitor activity"/>
    <property type="evidence" value="ECO:0007669"/>
    <property type="project" value="UniProtKB-KW"/>
</dbReference>
<dbReference type="AlphaFoldDB" id="A0AAV0M2W4"/>
<feature type="signal peptide" evidence="3">
    <location>
        <begin position="1"/>
        <end position="22"/>
    </location>
</feature>